<reference evidence="2 3" key="1">
    <citation type="submission" date="2019-02" db="EMBL/GenBank/DDBJ databases">
        <title>Opniocepnalus argus genome.</title>
        <authorList>
            <person name="Zhou C."/>
            <person name="Xiao S."/>
        </authorList>
    </citation>
    <scope>NUCLEOTIDE SEQUENCE [LARGE SCALE GENOMIC DNA]</scope>
    <source>
        <strain evidence="2">OARG1902GOOAL</strain>
        <tissue evidence="2">Muscle</tissue>
    </source>
</reference>
<gene>
    <name evidence="2" type="ORF">EXN66_Car001534</name>
</gene>
<proteinExistence type="predicted"/>
<dbReference type="AlphaFoldDB" id="A0A6G1R086"/>
<protein>
    <submittedName>
        <fullName evidence="2">Uncharacterized protein</fullName>
    </submittedName>
</protein>
<feature type="region of interest" description="Disordered" evidence="1">
    <location>
        <begin position="1"/>
        <end position="33"/>
    </location>
</feature>
<name>A0A6G1R086_CHAAH</name>
<dbReference type="Proteomes" id="UP000503349">
    <property type="component" value="Chromosome 1"/>
</dbReference>
<organism evidence="2 3">
    <name type="scientific">Channa argus</name>
    <name type="common">Northern snakehead</name>
    <name type="synonym">Ophicephalus argus</name>
    <dbReference type="NCBI Taxonomy" id="215402"/>
    <lineage>
        <taxon>Eukaryota</taxon>
        <taxon>Metazoa</taxon>
        <taxon>Chordata</taxon>
        <taxon>Craniata</taxon>
        <taxon>Vertebrata</taxon>
        <taxon>Euteleostomi</taxon>
        <taxon>Actinopterygii</taxon>
        <taxon>Neopterygii</taxon>
        <taxon>Teleostei</taxon>
        <taxon>Neoteleostei</taxon>
        <taxon>Acanthomorphata</taxon>
        <taxon>Anabantaria</taxon>
        <taxon>Anabantiformes</taxon>
        <taxon>Channoidei</taxon>
        <taxon>Channidae</taxon>
        <taxon>Channa</taxon>
    </lineage>
</organism>
<reference evidence="3" key="2">
    <citation type="submission" date="2019-02" db="EMBL/GenBank/DDBJ databases">
        <title>Opniocepnalus argus Var Kimnra genome.</title>
        <authorList>
            <person name="Zhou C."/>
            <person name="Xiao S."/>
        </authorList>
    </citation>
    <scope>NUCLEOTIDE SEQUENCE [LARGE SCALE GENOMIC DNA]</scope>
</reference>
<evidence type="ECO:0000256" key="1">
    <source>
        <dbReference type="SAM" id="MobiDB-lite"/>
    </source>
</evidence>
<accession>A0A6G1R086</accession>
<keyword evidence="3" id="KW-1185">Reference proteome</keyword>
<sequence>MAGDEVKTEPRRRKGMQNSAPDPDQEAKARRQAQLEQRHLETYRNMHRLRDALYRRYAALLKNKVQSQRLLLQQRHQISTAKSATDTKQSGKGENFSFHLGVRYIPKELVLSFRP</sequence>
<dbReference type="EMBL" id="CM015712">
    <property type="protein sequence ID" value="KAF3708360.1"/>
    <property type="molecule type" value="Genomic_DNA"/>
</dbReference>
<evidence type="ECO:0000313" key="3">
    <source>
        <dbReference type="Proteomes" id="UP000503349"/>
    </source>
</evidence>
<evidence type="ECO:0000313" key="2">
    <source>
        <dbReference type="EMBL" id="KAF3708360.1"/>
    </source>
</evidence>